<proteinExistence type="predicted"/>
<organism evidence="2 3">
    <name type="scientific">Candidatus Merdivivens pullistercoris</name>
    <dbReference type="NCBI Taxonomy" id="2840873"/>
    <lineage>
        <taxon>Bacteria</taxon>
        <taxon>Pseudomonadati</taxon>
        <taxon>Bacteroidota</taxon>
        <taxon>Bacteroidia</taxon>
        <taxon>Bacteroidales</taxon>
        <taxon>Muribaculaceae</taxon>
        <taxon>Muribaculaceae incertae sedis</taxon>
        <taxon>Candidatus Merdivivens</taxon>
    </lineage>
</organism>
<comment type="caution">
    <text evidence="2">The sequence shown here is derived from an EMBL/GenBank/DDBJ whole genome shotgun (WGS) entry which is preliminary data.</text>
</comment>
<name>A0A9D9N903_9BACT</name>
<reference evidence="2" key="1">
    <citation type="submission" date="2020-10" db="EMBL/GenBank/DDBJ databases">
        <authorList>
            <person name="Gilroy R."/>
        </authorList>
    </citation>
    <scope>NUCLEOTIDE SEQUENCE</scope>
    <source>
        <strain evidence="2">10037</strain>
    </source>
</reference>
<accession>A0A9D9N903</accession>
<dbReference type="EMBL" id="JADIME010000017">
    <property type="protein sequence ID" value="MBO8464687.1"/>
    <property type="molecule type" value="Genomic_DNA"/>
</dbReference>
<dbReference type="AlphaFoldDB" id="A0A9D9N903"/>
<dbReference type="Proteomes" id="UP000823597">
    <property type="component" value="Unassembled WGS sequence"/>
</dbReference>
<sequence length="240" mass="26663">MRIFNNLLIKPAVLAFAILCPLALSAQSGEVSYSKGQDLTDALSDTAVFALPEFSDGRVYFKNMSTSSAVLNISNLEQRVKFIDPATGDTLDVANEDDIKYVIAANKTFYKTKFGYAQVLKYIGDAFFCFVKDLTVEEQQAMTSYGRLPATSTAKKVNALPDMSGTNNGSDVGKYLDLKYDITLRPILIRGNKVLLSSKKAYTKLFPDKKEQIKSLADQEKTDFNDVGSSYEFFNKLLEQ</sequence>
<evidence type="ECO:0000256" key="1">
    <source>
        <dbReference type="SAM" id="SignalP"/>
    </source>
</evidence>
<gene>
    <name evidence="2" type="ORF">IAB93_01665</name>
</gene>
<reference evidence="2" key="2">
    <citation type="journal article" date="2021" name="PeerJ">
        <title>Extensive microbial diversity within the chicken gut microbiome revealed by metagenomics and culture.</title>
        <authorList>
            <person name="Gilroy R."/>
            <person name="Ravi A."/>
            <person name="Getino M."/>
            <person name="Pursley I."/>
            <person name="Horton D.L."/>
            <person name="Alikhan N.F."/>
            <person name="Baker D."/>
            <person name="Gharbi K."/>
            <person name="Hall N."/>
            <person name="Watson M."/>
            <person name="Adriaenssens E.M."/>
            <person name="Foster-Nyarko E."/>
            <person name="Jarju S."/>
            <person name="Secka A."/>
            <person name="Antonio M."/>
            <person name="Oren A."/>
            <person name="Chaudhuri R.R."/>
            <person name="La Ragione R."/>
            <person name="Hildebrand F."/>
            <person name="Pallen M.J."/>
        </authorList>
    </citation>
    <scope>NUCLEOTIDE SEQUENCE</scope>
    <source>
        <strain evidence="2">10037</strain>
    </source>
</reference>
<feature type="chain" id="PRO_5039678986" evidence="1">
    <location>
        <begin position="27"/>
        <end position="240"/>
    </location>
</feature>
<feature type="signal peptide" evidence="1">
    <location>
        <begin position="1"/>
        <end position="26"/>
    </location>
</feature>
<keyword evidence="1" id="KW-0732">Signal</keyword>
<protein>
    <submittedName>
        <fullName evidence="2">Uncharacterized protein</fullName>
    </submittedName>
</protein>
<evidence type="ECO:0000313" key="3">
    <source>
        <dbReference type="Proteomes" id="UP000823597"/>
    </source>
</evidence>
<evidence type="ECO:0000313" key="2">
    <source>
        <dbReference type="EMBL" id="MBO8464687.1"/>
    </source>
</evidence>